<gene>
    <name evidence="1" type="ORF">RPERSI_LOCUS34670</name>
</gene>
<comment type="caution">
    <text evidence="1">The sequence shown here is derived from an EMBL/GenBank/DDBJ whole genome shotgun (WGS) entry which is preliminary data.</text>
</comment>
<evidence type="ECO:0000313" key="2">
    <source>
        <dbReference type="Proteomes" id="UP000789920"/>
    </source>
</evidence>
<proteinExistence type="predicted"/>
<sequence length="63" mass="7506">YMVQCQCIFEMLKFGKNITINNLKDDQDEDDQDDTANKNNLEEEDKRENLELELQNKIVKINN</sequence>
<keyword evidence="2" id="KW-1185">Reference proteome</keyword>
<reference evidence="1" key="1">
    <citation type="submission" date="2021-06" db="EMBL/GenBank/DDBJ databases">
        <authorList>
            <person name="Kallberg Y."/>
            <person name="Tangrot J."/>
            <person name="Rosling A."/>
        </authorList>
    </citation>
    <scope>NUCLEOTIDE SEQUENCE</scope>
    <source>
        <strain evidence="1">MA461A</strain>
    </source>
</reference>
<organism evidence="1 2">
    <name type="scientific">Racocetra persica</name>
    <dbReference type="NCBI Taxonomy" id="160502"/>
    <lineage>
        <taxon>Eukaryota</taxon>
        <taxon>Fungi</taxon>
        <taxon>Fungi incertae sedis</taxon>
        <taxon>Mucoromycota</taxon>
        <taxon>Glomeromycotina</taxon>
        <taxon>Glomeromycetes</taxon>
        <taxon>Diversisporales</taxon>
        <taxon>Gigasporaceae</taxon>
        <taxon>Racocetra</taxon>
    </lineage>
</organism>
<feature type="non-terminal residue" evidence="1">
    <location>
        <position position="1"/>
    </location>
</feature>
<evidence type="ECO:0000313" key="1">
    <source>
        <dbReference type="EMBL" id="CAG8847509.1"/>
    </source>
</evidence>
<dbReference type="EMBL" id="CAJVQC010156327">
    <property type="protein sequence ID" value="CAG8847509.1"/>
    <property type="molecule type" value="Genomic_DNA"/>
</dbReference>
<dbReference type="Proteomes" id="UP000789920">
    <property type="component" value="Unassembled WGS sequence"/>
</dbReference>
<accession>A0ACA9SSB6</accession>
<name>A0ACA9SSB6_9GLOM</name>
<protein>
    <submittedName>
        <fullName evidence="1">36887_t:CDS:1</fullName>
    </submittedName>
</protein>